<dbReference type="STRING" id="54915.ADS79_07465"/>
<organism evidence="1 2">
    <name type="scientific">Brevibacillus reuszeri</name>
    <dbReference type="NCBI Taxonomy" id="54915"/>
    <lineage>
        <taxon>Bacteria</taxon>
        <taxon>Bacillati</taxon>
        <taxon>Bacillota</taxon>
        <taxon>Bacilli</taxon>
        <taxon>Bacillales</taxon>
        <taxon>Paenibacillaceae</taxon>
        <taxon>Brevibacillus</taxon>
    </lineage>
</organism>
<sequence>MLSFRFSPILSRYNTPYVLVRPGTCGSHDPDGVWIPAVPIRTTYMGHIQPVSAALQQEEGGNYTNEDRTLYTINKHLAGDLIEYQEKQYTVHAPEERDYRDVNKYMLKKVVARDPV</sequence>
<evidence type="ECO:0000313" key="1">
    <source>
        <dbReference type="EMBL" id="KNB73765.1"/>
    </source>
</evidence>
<gene>
    <name evidence="1" type="ORF">ADS79_07465</name>
</gene>
<dbReference type="AlphaFoldDB" id="A0A0K9YZW3"/>
<dbReference type="Proteomes" id="UP000036834">
    <property type="component" value="Unassembled WGS sequence"/>
</dbReference>
<dbReference type="RefSeq" id="WP_049737772.1">
    <property type="nucleotide sequence ID" value="NZ_BJON01000012.1"/>
</dbReference>
<protein>
    <submittedName>
        <fullName evidence="1">Uncharacterized protein</fullName>
    </submittedName>
</protein>
<evidence type="ECO:0000313" key="2">
    <source>
        <dbReference type="Proteomes" id="UP000036834"/>
    </source>
</evidence>
<reference evidence="2" key="1">
    <citation type="submission" date="2015-07" db="EMBL/GenBank/DDBJ databases">
        <title>Genome sequencing project for genomic taxonomy and phylogenomics of Bacillus-like bacteria.</title>
        <authorList>
            <person name="Liu B."/>
            <person name="Wang J."/>
            <person name="Zhu Y."/>
            <person name="Liu G."/>
            <person name="Chen Q."/>
            <person name="Chen Z."/>
            <person name="Lan J."/>
            <person name="Che J."/>
            <person name="Ge C."/>
            <person name="Shi H."/>
            <person name="Pan Z."/>
            <person name="Liu X."/>
        </authorList>
    </citation>
    <scope>NUCLEOTIDE SEQUENCE [LARGE SCALE GENOMIC DNA]</scope>
    <source>
        <strain evidence="2">DSM 9887</strain>
    </source>
</reference>
<proteinExistence type="predicted"/>
<name>A0A0K9YZW3_9BACL</name>
<dbReference type="EMBL" id="LGIQ01000005">
    <property type="protein sequence ID" value="KNB73765.1"/>
    <property type="molecule type" value="Genomic_DNA"/>
</dbReference>
<accession>A0A0K9YZW3</accession>
<comment type="caution">
    <text evidence="1">The sequence shown here is derived from an EMBL/GenBank/DDBJ whole genome shotgun (WGS) entry which is preliminary data.</text>
</comment>
<dbReference type="PATRIC" id="fig|54915.3.peg.6926"/>
<dbReference type="OrthoDB" id="2942755at2"/>